<evidence type="ECO:0000256" key="1">
    <source>
        <dbReference type="ARBA" id="ARBA00004141"/>
    </source>
</evidence>
<dbReference type="CDD" id="cd10432">
    <property type="entry name" value="BI-1-like_bacterial"/>
    <property type="match status" value="1"/>
</dbReference>
<feature type="transmembrane region" description="Helical" evidence="6">
    <location>
        <begin position="102"/>
        <end position="121"/>
    </location>
</feature>
<dbReference type="InterPro" id="IPR006214">
    <property type="entry name" value="Bax_inhibitor_1-related"/>
</dbReference>
<comment type="caution">
    <text evidence="8">The sequence shown here is derived from an EMBL/GenBank/DDBJ whole genome shotgun (WGS) entry which is preliminary data.</text>
</comment>
<evidence type="ECO:0000313" key="8">
    <source>
        <dbReference type="EMBL" id="MXO89557.1"/>
    </source>
</evidence>
<feature type="region of interest" description="Disordered" evidence="7">
    <location>
        <begin position="1"/>
        <end position="25"/>
    </location>
</feature>
<reference evidence="8 9" key="1">
    <citation type="submission" date="2019-12" db="EMBL/GenBank/DDBJ databases">
        <title>Genomic-based taxomic classification of the family Erythrobacteraceae.</title>
        <authorList>
            <person name="Xu L."/>
        </authorList>
    </citation>
    <scope>NUCLEOTIDE SEQUENCE [LARGE SCALE GENOMIC DNA]</scope>
    <source>
        <strain evidence="8 9">KCTC 52763</strain>
    </source>
</reference>
<keyword evidence="5 6" id="KW-0472">Membrane</keyword>
<feature type="transmembrane region" description="Helical" evidence="6">
    <location>
        <begin position="67"/>
        <end position="90"/>
    </location>
</feature>
<dbReference type="PANTHER" id="PTHR23291:SF50">
    <property type="entry name" value="PROTEIN LIFEGUARD 4"/>
    <property type="match status" value="1"/>
</dbReference>
<gene>
    <name evidence="8" type="ORF">GRI41_01850</name>
</gene>
<feature type="transmembrane region" description="Helical" evidence="6">
    <location>
        <begin position="41"/>
        <end position="61"/>
    </location>
</feature>
<evidence type="ECO:0000256" key="6">
    <source>
        <dbReference type="RuleBase" id="RU004379"/>
    </source>
</evidence>
<feature type="transmembrane region" description="Helical" evidence="6">
    <location>
        <begin position="127"/>
        <end position="146"/>
    </location>
</feature>
<dbReference type="AlphaFoldDB" id="A0A844ZRW8"/>
<evidence type="ECO:0000313" key="9">
    <source>
        <dbReference type="Proteomes" id="UP000442714"/>
    </source>
</evidence>
<protein>
    <submittedName>
        <fullName evidence="8">BAX inhibitor (BI)-1/YccA family protein</fullName>
    </submittedName>
</protein>
<proteinExistence type="inferred from homology"/>
<feature type="transmembrane region" description="Helical" evidence="6">
    <location>
        <begin position="158"/>
        <end position="178"/>
    </location>
</feature>
<evidence type="ECO:0000256" key="4">
    <source>
        <dbReference type="ARBA" id="ARBA00022989"/>
    </source>
</evidence>
<dbReference type="EMBL" id="WTYX01000001">
    <property type="protein sequence ID" value="MXO89557.1"/>
    <property type="molecule type" value="Genomic_DNA"/>
</dbReference>
<dbReference type="PANTHER" id="PTHR23291">
    <property type="entry name" value="BAX INHIBITOR-RELATED"/>
    <property type="match status" value="1"/>
</dbReference>
<keyword evidence="3 6" id="KW-0812">Transmembrane</keyword>
<feature type="transmembrane region" description="Helical" evidence="6">
    <location>
        <begin position="184"/>
        <end position="200"/>
    </location>
</feature>
<comment type="similarity">
    <text evidence="2 6">Belongs to the BI1 family.</text>
</comment>
<sequence>MADWNQNQHERQGFGTAPDARGDVTDNTVMDQGLRKHMLSIYNYMASGVLLTGIVALASVASGITGALVGSGIWFVIALSPIAFVLLMSFGANKFSAGALQVMFWSYAAVMGVALSTIFLIYSPGSIAVTFFATAGAFAGLSLWGYTTKKDLSGMGSFLIMGVVGLIIASLLNAFLIGSPGLELAIAALGVLIFAGLTAYDTQRLKAEYFHFRGTEWAKKSIILGALSLYLDFINMFMFLLRFLGSRE</sequence>
<dbReference type="RefSeq" id="WP_160602947.1">
    <property type="nucleotide sequence ID" value="NZ_WTYX01000001.1"/>
</dbReference>
<dbReference type="Proteomes" id="UP000442714">
    <property type="component" value="Unassembled WGS sequence"/>
</dbReference>
<keyword evidence="4 6" id="KW-1133">Transmembrane helix</keyword>
<dbReference type="OrthoDB" id="9793828at2"/>
<organism evidence="8 9">
    <name type="scientific">Pontixanthobacter aquaemixtae</name>
    <dbReference type="NCBI Taxonomy" id="1958940"/>
    <lineage>
        <taxon>Bacteria</taxon>
        <taxon>Pseudomonadati</taxon>
        <taxon>Pseudomonadota</taxon>
        <taxon>Alphaproteobacteria</taxon>
        <taxon>Sphingomonadales</taxon>
        <taxon>Erythrobacteraceae</taxon>
        <taxon>Pontixanthobacter</taxon>
    </lineage>
</organism>
<dbReference type="Pfam" id="PF01027">
    <property type="entry name" value="Bax1-I"/>
    <property type="match status" value="1"/>
</dbReference>
<dbReference type="GO" id="GO:0005886">
    <property type="term" value="C:plasma membrane"/>
    <property type="evidence" value="ECO:0007669"/>
    <property type="project" value="TreeGrafter"/>
</dbReference>
<comment type="subcellular location">
    <subcellularLocation>
        <location evidence="1">Membrane</location>
        <topology evidence="1">Multi-pass membrane protein</topology>
    </subcellularLocation>
</comment>
<name>A0A844ZRW8_9SPHN</name>
<evidence type="ECO:0000256" key="3">
    <source>
        <dbReference type="ARBA" id="ARBA00022692"/>
    </source>
</evidence>
<evidence type="ECO:0000256" key="2">
    <source>
        <dbReference type="ARBA" id="ARBA00010350"/>
    </source>
</evidence>
<evidence type="ECO:0000256" key="7">
    <source>
        <dbReference type="SAM" id="MobiDB-lite"/>
    </source>
</evidence>
<feature type="transmembrane region" description="Helical" evidence="6">
    <location>
        <begin position="221"/>
        <end position="244"/>
    </location>
</feature>
<accession>A0A844ZRW8</accession>
<evidence type="ECO:0000256" key="5">
    <source>
        <dbReference type="ARBA" id="ARBA00023136"/>
    </source>
</evidence>
<keyword evidence="9" id="KW-1185">Reference proteome</keyword>